<dbReference type="EMBL" id="HAEF01013548">
    <property type="protein sequence ID" value="SBR54707.1"/>
    <property type="molecule type" value="Transcribed_RNA"/>
</dbReference>
<gene>
    <name evidence="1" type="primary">Nfu_g_1_025098</name>
</gene>
<sequence length="106" mass="11776">NKVRACRAGRRTFITHLTEPVKTTFKVSETDNSVSTWAFPNCSVTRVGAPRLPFPTAQFGVFPLPFSPCLLEVKVVREQPLPVTEQAGKINHSEVSGVNPHRTELF</sequence>
<proteinExistence type="predicted"/>
<protein>
    <submittedName>
        <fullName evidence="1">Uncharacterized protein</fullName>
    </submittedName>
</protein>
<organism evidence="1">
    <name type="scientific">Nothobranchius pienaari</name>
    <dbReference type="NCBI Taxonomy" id="704102"/>
    <lineage>
        <taxon>Eukaryota</taxon>
        <taxon>Metazoa</taxon>
        <taxon>Chordata</taxon>
        <taxon>Craniata</taxon>
        <taxon>Vertebrata</taxon>
        <taxon>Euteleostomi</taxon>
        <taxon>Actinopterygii</taxon>
        <taxon>Neopterygii</taxon>
        <taxon>Teleostei</taxon>
        <taxon>Neoteleostei</taxon>
        <taxon>Acanthomorphata</taxon>
        <taxon>Ovalentaria</taxon>
        <taxon>Atherinomorphae</taxon>
        <taxon>Cyprinodontiformes</taxon>
        <taxon>Nothobranchiidae</taxon>
        <taxon>Nothobranchius</taxon>
    </lineage>
</organism>
<reference evidence="1" key="1">
    <citation type="submission" date="2016-05" db="EMBL/GenBank/DDBJ databases">
        <authorList>
            <person name="Lavstsen T."/>
            <person name="Jespersen J.S."/>
        </authorList>
    </citation>
    <scope>NUCLEOTIDE SEQUENCE</scope>
    <source>
        <tissue evidence="1">Brain</tissue>
    </source>
</reference>
<feature type="non-terminal residue" evidence="1">
    <location>
        <position position="106"/>
    </location>
</feature>
<feature type="non-terminal residue" evidence="1">
    <location>
        <position position="1"/>
    </location>
</feature>
<evidence type="ECO:0000313" key="1">
    <source>
        <dbReference type="EMBL" id="SBR54707.1"/>
    </source>
</evidence>
<accession>A0A1A8MD16</accession>
<dbReference type="AlphaFoldDB" id="A0A1A8MD16"/>
<name>A0A1A8MD16_9TELE</name>
<reference evidence="1" key="2">
    <citation type="submission" date="2016-06" db="EMBL/GenBank/DDBJ databases">
        <title>The genome of a short-lived fish provides insights into sex chromosome evolution and the genetic control of aging.</title>
        <authorList>
            <person name="Reichwald K."/>
            <person name="Felder M."/>
            <person name="Petzold A."/>
            <person name="Koch P."/>
            <person name="Groth M."/>
            <person name="Platzer M."/>
        </authorList>
    </citation>
    <scope>NUCLEOTIDE SEQUENCE</scope>
    <source>
        <tissue evidence="1">Brain</tissue>
    </source>
</reference>